<dbReference type="PROSITE" id="PS00106">
    <property type="entry name" value="GALACTOKINASE"/>
    <property type="match status" value="1"/>
</dbReference>
<dbReference type="InterPro" id="IPR019539">
    <property type="entry name" value="GalKase_N"/>
</dbReference>
<keyword evidence="6" id="KW-0299">Galactose metabolism</keyword>
<dbReference type="InterPro" id="IPR000705">
    <property type="entry name" value="Galactokinase"/>
</dbReference>
<evidence type="ECO:0000256" key="4">
    <source>
        <dbReference type="ARBA" id="ARBA00022777"/>
    </source>
</evidence>
<feature type="domain" description="Galactokinase N-terminal" evidence="10">
    <location>
        <begin position="11"/>
        <end position="57"/>
    </location>
</feature>
<dbReference type="Pfam" id="PF00288">
    <property type="entry name" value="GHMP_kinases_N"/>
    <property type="match status" value="1"/>
</dbReference>
<dbReference type="PROSITE" id="PS00627">
    <property type="entry name" value="GHMP_KINASES_ATP"/>
    <property type="match status" value="1"/>
</dbReference>
<evidence type="ECO:0000256" key="2">
    <source>
        <dbReference type="ARBA" id="ARBA00022679"/>
    </source>
</evidence>
<name>A0ABP7G9R3_9MICO</name>
<dbReference type="PANTHER" id="PTHR10457">
    <property type="entry name" value="MEVALONATE KINASE/GALACTOKINASE"/>
    <property type="match status" value="1"/>
</dbReference>
<dbReference type="RefSeq" id="WP_344780949.1">
    <property type="nucleotide sequence ID" value="NZ_BAABAF010000002.1"/>
</dbReference>
<dbReference type="NCBIfam" id="TIGR00131">
    <property type="entry name" value="gal_kin"/>
    <property type="match status" value="1"/>
</dbReference>
<evidence type="ECO:0000256" key="5">
    <source>
        <dbReference type="ARBA" id="ARBA00022840"/>
    </source>
</evidence>
<dbReference type="EMBL" id="BAABAF010000002">
    <property type="protein sequence ID" value="GAA3758358.1"/>
    <property type="molecule type" value="Genomic_DNA"/>
</dbReference>
<proteinExistence type="inferred from homology"/>
<evidence type="ECO:0000313" key="11">
    <source>
        <dbReference type="EMBL" id="GAA3758358.1"/>
    </source>
</evidence>
<evidence type="ECO:0000259" key="8">
    <source>
        <dbReference type="Pfam" id="PF00288"/>
    </source>
</evidence>
<dbReference type="PIRSF" id="PIRSF000530">
    <property type="entry name" value="Galactokinase"/>
    <property type="match status" value="1"/>
</dbReference>
<dbReference type="PANTHER" id="PTHR10457:SF7">
    <property type="entry name" value="GALACTOKINASE-RELATED"/>
    <property type="match status" value="1"/>
</dbReference>
<dbReference type="Pfam" id="PF08544">
    <property type="entry name" value="GHMP_kinases_C"/>
    <property type="match status" value="1"/>
</dbReference>
<dbReference type="Pfam" id="PF10509">
    <property type="entry name" value="GalKase_gal_bdg"/>
    <property type="match status" value="1"/>
</dbReference>
<dbReference type="Gene3D" id="3.30.230.10">
    <property type="match status" value="1"/>
</dbReference>
<keyword evidence="2" id="KW-0808">Transferase</keyword>
<gene>
    <name evidence="11" type="primary">galK</name>
    <name evidence="11" type="ORF">GCM10022240_08870</name>
</gene>
<dbReference type="InterPro" id="IPR019741">
    <property type="entry name" value="Galactokinase_CS"/>
</dbReference>
<evidence type="ECO:0000256" key="7">
    <source>
        <dbReference type="NCBIfam" id="TIGR00131"/>
    </source>
</evidence>
<evidence type="ECO:0000259" key="9">
    <source>
        <dbReference type="Pfam" id="PF08544"/>
    </source>
</evidence>
<protein>
    <recommendedName>
        <fullName evidence="7">Galactokinase</fullName>
        <ecNumber evidence="7">2.7.1.6</ecNumber>
    </recommendedName>
</protein>
<keyword evidence="3" id="KW-0547">Nucleotide-binding</keyword>
<sequence>MTPDAAARALFAEMSDSPAAGEWSAPGRVNLIGEHTDYNDGFVLPFAIDHRTHAVAGTNGSADIRVESTFADARVVVHLDDLDRMFPTTGQLAVPEWAAYPLGVAWALRRATDAPQIGVDIAIASDVPVGAGLSSSAAIEGAVASALNDVWGLGLDSVALARIGRRAENEAVGAPTGIMDQMASMLGRADAAIFLDCRSLHTEVIDLGFAAAGLEVVVIDTGTAHAHATGGYRDRRDACERGAAALGVAALRDLSAPDLARAERAMDATTFRRVRHVVTENQRVLDTVQTLRAQGPAAIGPLLDASHASMRDDFEISTPELDTAVAAARAAGAIGARMTGGGFGGAAIALTPHDRVDEVALAAASTFDEAGYAPPHVFTVTPSGGSRRDA</sequence>
<evidence type="ECO:0000256" key="1">
    <source>
        <dbReference type="ARBA" id="ARBA00006566"/>
    </source>
</evidence>
<dbReference type="SUPFAM" id="SSF55060">
    <property type="entry name" value="GHMP Kinase, C-terminal domain"/>
    <property type="match status" value="1"/>
</dbReference>
<evidence type="ECO:0000259" key="10">
    <source>
        <dbReference type="Pfam" id="PF10509"/>
    </source>
</evidence>
<dbReference type="InterPro" id="IPR013750">
    <property type="entry name" value="GHMP_kinase_C_dom"/>
</dbReference>
<keyword evidence="12" id="KW-1185">Reference proteome</keyword>
<dbReference type="SUPFAM" id="SSF54211">
    <property type="entry name" value="Ribosomal protein S5 domain 2-like"/>
    <property type="match status" value="1"/>
</dbReference>
<keyword evidence="5" id="KW-0067">ATP-binding</keyword>
<dbReference type="InterPro" id="IPR014721">
    <property type="entry name" value="Ribsml_uS5_D2-typ_fold_subgr"/>
</dbReference>
<comment type="caution">
    <text evidence="11">The sequence shown here is derived from an EMBL/GenBank/DDBJ whole genome shotgun (WGS) entry which is preliminary data.</text>
</comment>
<keyword evidence="4" id="KW-0418">Kinase</keyword>
<dbReference type="Proteomes" id="UP001500540">
    <property type="component" value="Unassembled WGS sequence"/>
</dbReference>
<dbReference type="Gene3D" id="3.30.70.890">
    <property type="entry name" value="GHMP kinase, C-terminal domain"/>
    <property type="match status" value="1"/>
</dbReference>
<dbReference type="EC" id="2.7.1.6" evidence="7"/>
<evidence type="ECO:0000313" key="12">
    <source>
        <dbReference type="Proteomes" id="UP001500540"/>
    </source>
</evidence>
<dbReference type="InterPro" id="IPR006206">
    <property type="entry name" value="Mevalonate/galactokinase"/>
</dbReference>
<dbReference type="InterPro" id="IPR020568">
    <property type="entry name" value="Ribosomal_Su5_D2-typ_SF"/>
</dbReference>
<keyword evidence="6" id="KW-0119">Carbohydrate metabolism</keyword>
<dbReference type="PRINTS" id="PR00473">
    <property type="entry name" value="GALCTOKINASE"/>
</dbReference>
<accession>A0ABP7G9R3</accession>
<dbReference type="InterPro" id="IPR006203">
    <property type="entry name" value="GHMP_knse_ATP-bd_CS"/>
</dbReference>
<comment type="similarity">
    <text evidence="1">Belongs to the GHMP kinase family. GalK subfamily.</text>
</comment>
<feature type="domain" description="GHMP kinase N-terminal" evidence="8">
    <location>
        <begin position="100"/>
        <end position="187"/>
    </location>
</feature>
<reference evidence="12" key="1">
    <citation type="journal article" date="2019" name="Int. J. Syst. Evol. Microbiol.">
        <title>The Global Catalogue of Microorganisms (GCM) 10K type strain sequencing project: providing services to taxonomists for standard genome sequencing and annotation.</title>
        <authorList>
            <consortium name="The Broad Institute Genomics Platform"/>
            <consortium name="The Broad Institute Genome Sequencing Center for Infectious Disease"/>
            <person name="Wu L."/>
            <person name="Ma J."/>
        </authorList>
    </citation>
    <scope>NUCLEOTIDE SEQUENCE [LARGE SCALE GENOMIC DNA]</scope>
    <source>
        <strain evidence="12">JCM 16950</strain>
    </source>
</reference>
<feature type="domain" description="GHMP kinase C-terminal" evidence="9">
    <location>
        <begin position="291"/>
        <end position="367"/>
    </location>
</feature>
<organism evidence="11 12">
    <name type="scientific">Microbacterium kribbense</name>
    <dbReference type="NCBI Taxonomy" id="433645"/>
    <lineage>
        <taxon>Bacteria</taxon>
        <taxon>Bacillati</taxon>
        <taxon>Actinomycetota</taxon>
        <taxon>Actinomycetes</taxon>
        <taxon>Micrococcales</taxon>
        <taxon>Microbacteriaceae</taxon>
        <taxon>Microbacterium</taxon>
    </lineage>
</organism>
<dbReference type="InterPro" id="IPR006204">
    <property type="entry name" value="GHMP_kinase_N_dom"/>
</dbReference>
<evidence type="ECO:0000256" key="3">
    <source>
        <dbReference type="ARBA" id="ARBA00022741"/>
    </source>
</evidence>
<dbReference type="InterPro" id="IPR036554">
    <property type="entry name" value="GHMP_kinase_C_sf"/>
</dbReference>
<evidence type="ECO:0000256" key="6">
    <source>
        <dbReference type="ARBA" id="ARBA00023144"/>
    </source>
</evidence>
<dbReference type="PRINTS" id="PR00959">
    <property type="entry name" value="MEVGALKINASE"/>
</dbReference>